<organism evidence="1 2">
    <name type="scientific">Zoarces viviparus</name>
    <name type="common">Viviparous eelpout</name>
    <name type="synonym">Blennius viviparus</name>
    <dbReference type="NCBI Taxonomy" id="48416"/>
    <lineage>
        <taxon>Eukaryota</taxon>
        <taxon>Metazoa</taxon>
        <taxon>Chordata</taxon>
        <taxon>Craniata</taxon>
        <taxon>Vertebrata</taxon>
        <taxon>Euteleostomi</taxon>
        <taxon>Actinopterygii</taxon>
        <taxon>Neopterygii</taxon>
        <taxon>Teleostei</taxon>
        <taxon>Neoteleostei</taxon>
        <taxon>Acanthomorphata</taxon>
        <taxon>Eupercaria</taxon>
        <taxon>Perciformes</taxon>
        <taxon>Cottioidei</taxon>
        <taxon>Zoarcales</taxon>
        <taxon>Zoarcidae</taxon>
        <taxon>Zoarcinae</taxon>
        <taxon>Zoarces</taxon>
    </lineage>
</organism>
<dbReference type="AlphaFoldDB" id="A0AAW1G3P1"/>
<keyword evidence="2" id="KW-1185">Reference proteome</keyword>
<comment type="caution">
    <text evidence="1">The sequence shown here is derived from an EMBL/GenBank/DDBJ whole genome shotgun (WGS) entry which is preliminary data.</text>
</comment>
<sequence>MVWHSLSACGFGGLAPEQLGSIGCHIQPPAAVKDGRAGDECCPPVCVIKTPLTTASGHLGTRRLTSLVHIKALSQKTARCEELE</sequence>
<proteinExistence type="predicted"/>
<evidence type="ECO:0000313" key="1">
    <source>
        <dbReference type="EMBL" id="KAK9541777.1"/>
    </source>
</evidence>
<dbReference type="Proteomes" id="UP001488805">
    <property type="component" value="Unassembled WGS sequence"/>
</dbReference>
<dbReference type="EMBL" id="JBCEZU010000002">
    <property type="protein sequence ID" value="KAK9541777.1"/>
    <property type="molecule type" value="Genomic_DNA"/>
</dbReference>
<accession>A0AAW1G3P1</accession>
<reference evidence="1 2" key="1">
    <citation type="journal article" date="2024" name="Genome Biol. Evol.">
        <title>Chromosome-level genome assembly of the viviparous eelpout Zoarces viviparus.</title>
        <authorList>
            <person name="Fuhrmann N."/>
            <person name="Brasseur M.V."/>
            <person name="Bakowski C.E."/>
            <person name="Podsiadlowski L."/>
            <person name="Prost S."/>
            <person name="Krehenwinkel H."/>
            <person name="Mayer C."/>
        </authorList>
    </citation>
    <scope>NUCLEOTIDE SEQUENCE [LARGE SCALE GENOMIC DNA]</scope>
    <source>
        <strain evidence="1">NO-MEL_2022_Ind0_liver</strain>
    </source>
</reference>
<evidence type="ECO:0000313" key="2">
    <source>
        <dbReference type="Proteomes" id="UP001488805"/>
    </source>
</evidence>
<name>A0AAW1G3P1_ZOAVI</name>
<gene>
    <name evidence="1" type="ORF">VZT92_001797</name>
</gene>
<protein>
    <submittedName>
        <fullName evidence="1">Uncharacterized protein</fullName>
    </submittedName>
</protein>